<sequence length="291" mass="33730">MCCDNREQLLDQLNPTFLFTWKGTRLKDEARYHSHDFIEMAFILSGHGKYKIADRLYDVSEGDIIILNPGQKHQALCTDPANPTTEFFVGLCDVRFPDFPENYLPLHLKDLTADPAEQSPILHTSGELRQKLFKICTAMSAENDICRCGRYIMLKSYLMQMLILLLRERSEPVRINTGCSFESTSKKYVVDQIVNYFEDHYSEKISLDQIAENMYLSPFYISRIFKSETGDTPIRHLINIRLEKAKELLENGFDGSIQEVAAEVGYDDVYHFSKLFKKRFGMPPSKIRRLL</sequence>
<evidence type="ECO:0000313" key="5">
    <source>
        <dbReference type="EMBL" id="CUM82369.1"/>
    </source>
</evidence>
<dbReference type="AlphaFoldDB" id="A0A173RXT1"/>
<evidence type="ECO:0000256" key="3">
    <source>
        <dbReference type="ARBA" id="ARBA00023163"/>
    </source>
</evidence>
<dbReference type="Pfam" id="PF12833">
    <property type="entry name" value="HTH_18"/>
    <property type="match status" value="1"/>
</dbReference>
<evidence type="ECO:0000256" key="1">
    <source>
        <dbReference type="ARBA" id="ARBA00023015"/>
    </source>
</evidence>
<proteinExistence type="predicted"/>
<dbReference type="InterPro" id="IPR009057">
    <property type="entry name" value="Homeodomain-like_sf"/>
</dbReference>
<evidence type="ECO:0000256" key="2">
    <source>
        <dbReference type="ARBA" id="ARBA00023125"/>
    </source>
</evidence>
<keyword evidence="1" id="KW-0805">Transcription regulation</keyword>
<dbReference type="Pfam" id="PF02311">
    <property type="entry name" value="AraC_binding"/>
    <property type="match status" value="1"/>
</dbReference>
<dbReference type="Proteomes" id="UP000095350">
    <property type="component" value="Unassembled WGS sequence"/>
</dbReference>
<dbReference type="EMBL" id="CYXZ01000004">
    <property type="protein sequence ID" value="CUM82369.1"/>
    <property type="molecule type" value="Genomic_DNA"/>
</dbReference>
<keyword evidence="3" id="KW-0804">Transcription</keyword>
<dbReference type="STRING" id="166486.ERS852572_00651"/>
<dbReference type="Gene3D" id="1.10.10.60">
    <property type="entry name" value="Homeodomain-like"/>
    <property type="match status" value="2"/>
</dbReference>
<dbReference type="RefSeq" id="WP_055193285.1">
    <property type="nucleotide sequence ID" value="NZ_CABIYH010000004.1"/>
</dbReference>
<accession>A0A173RXT1</accession>
<dbReference type="PRINTS" id="PR00032">
    <property type="entry name" value="HTHARAC"/>
</dbReference>
<evidence type="ECO:0000259" key="4">
    <source>
        <dbReference type="PROSITE" id="PS01124"/>
    </source>
</evidence>
<reference evidence="5 6" key="1">
    <citation type="submission" date="2015-09" db="EMBL/GenBank/DDBJ databases">
        <authorList>
            <consortium name="Pathogen Informatics"/>
        </authorList>
    </citation>
    <scope>NUCLEOTIDE SEQUENCE [LARGE SCALE GENOMIC DNA]</scope>
    <source>
        <strain evidence="5 6">2789STDY5834960</strain>
    </source>
</reference>
<dbReference type="InterPro" id="IPR018060">
    <property type="entry name" value="HTH_AraC"/>
</dbReference>
<dbReference type="SUPFAM" id="SSF51215">
    <property type="entry name" value="Regulatory protein AraC"/>
    <property type="match status" value="1"/>
</dbReference>
<evidence type="ECO:0000313" key="6">
    <source>
        <dbReference type="Proteomes" id="UP000095350"/>
    </source>
</evidence>
<organism evidence="5 6">
    <name type="scientific">Roseburia intestinalis</name>
    <dbReference type="NCBI Taxonomy" id="166486"/>
    <lineage>
        <taxon>Bacteria</taxon>
        <taxon>Bacillati</taxon>
        <taxon>Bacillota</taxon>
        <taxon>Clostridia</taxon>
        <taxon>Lachnospirales</taxon>
        <taxon>Lachnospiraceae</taxon>
        <taxon>Roseburia</taxon>
    </lineage>
</organism>
<dbReference type="InterPro" id="IPR003313">
    <property type="entry name" value="AraC-bd"/>
</dbReference>
<dbReference type="PANTHER" id="PTHR43280:SF28">
    <property type="entry name" value="HTH-TYPE TRANSCRIPTIONAL ACTIVATOR RHAS"/>
    <property type="match status" value="1"/>
</dbReference>
<keyword evidence="2" id="KW-0238">DNA-binding</keyword>
<dbReference type="InterPro" id="IPR014710">
    <property type="entry name" value="RmlC-like_jellyroll"/>
</dbReference>
<feature type="domain" description="HTH araC/xylS-type" evidence="4">
    <location>
        <begin position="191"/>
        <end position="290"/>
    </location>
</feature>
<dbReference type="InterPro" id="IPR037923">
    <property type="entry name" value="HTH-like"/>
</dbReference>
<dbReference type="InterPro" id="IPR018062">
    <property type="entry name" value="HTH_AraC-typ_CS"/>
</dbReference>
<dbReference type="SMART" id="SM00342">
    <property type="entry name" value="HTH_ARAC"/>
    <property type="match status" value="1"/>
</dbReference>
<dbReference type="GO" id="GO:0043565">
    <property type="term" value="F:sequence-specific DNA binding"/>
    <property type="evidence" value="ECO:0007669"/>
    <property type="project" value="InterPro"/>
</dbReference>
<gene>
    <name evidence="5" type="primary">rhaS_1</name>
    <name evidence="5" type="ORF">ERS852572_00651</name>
</gene>
<dbReference type="PANTHER" id="PTHR43280">
    <property type="entry name" value="ARAC-FAMILY TRANSCRIPTIONAL REGULATOR"/>
    <property type="match status" value="1"/>
</dbReference>
<dbReference type="Gene3D" id="2.60.120.10">
    <property type="entry name" value="Jelly Rolls"/>
    <property type="match status" value="1"/>
</dbReference>
<dbReference type="SUPFAM" id="SSF46689">
    <property type="entry name" value="Homeodomain-like"/>
    <property type="match status" value="2"/>
</dbReference>
<dbReference type="PROSITE" id="PS01124">
    <property type="entry name" value="HTH_ARAC_FAMILY_2"/>
    <property type="match status" value="1"/>
</dbReference>
<dbReference type="InterPro" id="IPR020449">
    <property type="entry name" value="Tscrpt_reg_AraC-type_HTH"/>
</dbReference>
<protein>
    <submittedName>
        <fullName evidence="5">L-rhamnose operon regulatory protein rhaS</fullName>
    </submittedName>
</protein>
<dbReference type="OrthoDB" id="9772063at2"/>
<dbReference type="PROSITE" id="PS00041">
    <property type="entry name" value="HTH_ARAC_FAMILY_1"/>
    <property type="match status" value="1"/>
</dbReference>
<dbReference type="PaxDb" id="166486-ERS852572_00651"/>
<name>A0A173RXT1_9FIRM</name>
<dbReference type="GO" id="GO:0003700">
    <property type="term" value="F:DNA-binding transcription factor activity"/>
    <property type="evidence" value="ECO:0007669"/>
    <property type="project" value="InterPro"/>
</dbReference>